<protein>
    <submittedName>
        <fullName evidence="2">Uncharacterized protein</fullName>
    </submittedName>
</protein>
<keyword evidence="3" id="KW-1185">Reference proteome</keyword>
<gene>
    <name evidence="2" type="ORF">AVEN_183485_1</name>
</gene>
<dbReference type="OrthoDB" id="8058698at2759"/>
<dbReference type="EMBL" id="BGPR01011768">
    <property type="protein sequence ID" value="GBN52865.1"/>
    <property type="molecule type" value="Genomic_DNA"/>
</dbReference>
<sequence length="94" mass="10283">MVSLCNPLLIFYLGCLLLRLPCESISLQFYSYKKLQYNKKSSSNAVTLIQPGSDIGKCILKYLEENDVDINELEGISCDGSATNTDGKVVLSAA</sequence>
<proteinExistence type="predicted"/>
<evidence type="ECO:0000256" key="1">
    <source>
        <dbReference type="SAM" id="SignalP"/>
    </source>
</evidence>
<evidence type="ECO:0000313" key="2">
    <source>
        <dbReference type="EMBL" id="GBN52865.1"/>
    </source>
</evidence>
<evidence type="ECO:0000313" key="3">
    <source>
        <dbReference type="Proteomes" id="UP000499080"/>
    </source>
</evidence>
<dbReference type="Proteomes" id="UP000499080">
    <property type="component" value="Unassembled WGS sequence"/>
</dbReference>
<feature type="chain" id="PRO_5021275598" evidence="1">
    <location>
        <begin position="25"/>
        <end position="94"/>
    </location>
</feature>
<dbReference type="AlphaFoldDB" id="A0A4Y2PLN9"/>
<organism evidence="2 3">
    <name type="scientific">Araneus ventricosus</name>
    <name type="common">Orbweaver spider</name>
    <name type="synonym">Epeira ventricosa</name>
    <dbReference type="NCBI Taxonomy" id="182803"/>
    <lineage>
        <taxon>Eukaryota</taxon>
        <taxon>Metazoa</taxon>
        <taxon>Ecdysozoa</taxon>
        <taxon>Arthropoda</taxon>
        <taxon>Chelicerata</taxon>
        <taxon>Arachnida</taxon>
        <taxon>Araneae</taxon>
        <taxon>Araneomorphae</taxon>
        <taxon>Entelegynae</taxon>
        <taxon>Araneoidea</taxon>
        <taxon>Araneidae</taxon>
        <taxon>Araneus</taxon>
    </lineage>
</organism>
<keyword evidence="1" id="KW-0732">Signal</keyword>
<name>A0A4Y2PLN9_ARAVE</name>
<reference evidence="2 3" key="1">
    <citation type="journal article" date="2019" name="Sci. Rep.">
        <title>Orb-weaving spider Araneus ventricosus genome elucidates the spidroin gene catalogue.</title>
        <authorList>
            <person name="Kono N."/>
            <person name="Nakamura H."/>
            <person name="Ohtoshi R."/>
            <person name="Moran D.A.P."/>
            <person name="Shinohara A."/>
            <person name="Yoshida Y."/>
            <person name="Fujiwara M."/>
            <person name="Mori M."/>
            <person name="Tomita M."/>
            <person name="Arakawa K."/>
        </authorList>
    </citation>
    <scope>NUCLEOTIDE SEQUENCE [LARGE SCALE GENOMIC DNA]</scope>
</reference>
<accession>A0A4Y2PLN9</accession>
<feature type="signal peptide" evidence="1">
    <location>
        <begin position="1"/>
        <end position="24"/>
    </location>
</feature>
<comment type="caution">
    <text evidence="2">The sequence shown here is derived from an EMBL/GenBank/DDBJ whole genome shotgun (WGS) entry which is preliminary data.</text>
</comment>